<proteinExistence type="predicted"/>
<dbReference type="AlphaFoldDB" id="A0AAD9JN77"/>
<evidence type="ECO:0000256" key="3">
    <source>
        <dbReference type="ARBA" id="ARBA00022989"/>
    </source>
</evidence>
<dbReference type="PANTHER" id="PTHR45902:SF4">
    <property type="entry name" value="G-PROTEIN COUPLED RECEPTORS FAMILY 2 PROFILE 2 DOMAIN-CONTAINING PROTEIN"/>
    <property type="match status" value="1"/>
</dbReference>
<dbReference type="Proteomes" id="UP001209878">
    <property type="component" value="Unassembled WGS sequence"/>
</dbReference>
<feature type="domain" description="G-protein coupled receptors family 2 profile 2" evidence="6">
    <location>
        <begin position="1"/>
        <end position="169"/>
    </location>
</feature>
<evidence type="ECO:0000256" key="4">
    <source>
        <dbReference type="ARBA" id="ARBA00023136"/>
    </source>
</evidence>
<comment type="caution">
    <text evidence="7">The sequence shown here is derived from an EMBL/GenBank/DDBJ whole genome shotgun (WGS) entry which is preliminary data.</text>
</comment>
<feature type="transmembrane region" description="Helical" evidence="5">
    <location>
        <begin position="118"/>
        <end position="140"/>
    </location>
</feature>
<sequence length="205" mass="22875">MNVLAFDVSCTFSHMKPSSGGRQTSRLRAFALYAWGLPAVFVALCLVLDLCTELPFNYGGETMCWLAGPRAVVYYFAAPLAAILAANVVLFVRAVVALRRTTAIANRARQPRQQQSTFFVYVRLTSLMGFTWLFGFLANVDVLSFLWYPFIVCNTCQGVFICVSFTLTSTVRRLWRVRCCGDRSRSPNCTDPSHDIHLKVSSDSG</sequence>
<keyword evidence="8" id="KW-1185">Reference proteome</keyword>
<feature type="transmembrane region" description="Helical" evidence="5">
    <location>
        <begin position="72"/>
        <end position="98"/>
    </location>
</feature>
<reference evidence="7" key="1">
    <citation type="journal article" date="2023" name="Mol. Biol. Evol.">
        <title>Third-Generation Sequencing Reveals the Adaptive Role of the Epigenome in Three Deep-Sea Polychaetes.</title>
        <authorList>
            <person name="Perez M."/>
            <person name="Aroh O."/>
            <person name="Sun Y."/>
            <person name="Lan Y."/>
            <person name="Juniper S.K."/>
            <person name="Young C.R."/>
            <person name="Angers B."/>
            <person name="Qian P.Y."/>
        </authorList>
    </citation>
    <scope>NUCLEOTIDE SEQUENCE</scope>
    <source>
        <strain evidence="7">R07B-5</strain>
    </source>
</reference>
<dbReference type="PROSITE" id="PS50261">
    <property type="entry name" value="G_PROTEIN_RECEP_F2_4"/>
    <property type="match status" value="1"/>
</dbReference>
<dbReference type="GO" id="GO:0016020">
    <property type="term" value="C:membrane"/>
    <property type="evidence" value="ECO:0007669"/>
    <property type="project" value="UniProtKB-SubCell"/>
</dbReference>
<evidence type="ECO:0000313" key="7">
    <source>
        <dbReference type="EMBL" id="KAK2155841.1"/>
    </source>
</evidence>
<protein>
    <recommendedName>
        <fullName evidence="6">G-protein coupled receptors family 2 profile 2 domain-containing protein</fullName>
    </recommendedName>
</protein>
<keyword evidence="4 5" id="KW-0472">Membrane</keyword>
<keyword evidence="3 5" id="KW-1133">Transmembrane helix</keyword>
<dbReference type="Pfam" id="PF00002">
    <property type="entry name" value="7tm_2"/>
    <property type="match status" value="1"/>
</dbReference>
<evidence type="ECO:0000313" key="8">
    <source>
        <dbReference type="Proteomes" id="UP001209878"/>
    </source>
</evidence>
<dbReference type="InterPro" id="IPR017981">
    <property type="entry name" value="GPCR_2-like_7TM"/>
</dbReference>
<feature type="transmembrane region" description="Helical" evidence="5">
    <location>
        <begin position="30"/>
        <end position="52"/>
    </location>
</feature>
<dbReference type="GO" id="GO:0004930">
    <property type="term" value="F:G protein-coupled receptor activity"/>
    <property type="evidence" value="ECO:0007669"/>
    <property type="project" value="InterPro"/>
</dbReference>
<dbReference type="GO" id="GO:0007166">
    <property type="term" value="P:cell surface receptor signaling pathway"/>
    <property type="evidence" value="ECO:0007669"/>
    <property type="project" value="InterPro"/>
</dbReference>
<evidence type="ECO:0000256" key="1">
    <source>
        <dbReference type="ARBA" id="ARBA00004141"/>
    </source>
</evidence>
<evidence type="ECO:0000256" key="2">
    <source>
        <dbReference type="ARBA" id="ARBA00022692"/>
    </source>
</evidence>
<evidence type="ECO:0000259" key="6">
    <source>
        <dbReference type="PROSITE" id="PS50261"/>
    </source>
</evidence>
<feature type="transmembrane region" description="Helical" evidence="5">
    <location>
        <begin position="146"/>
        <end position="168"/>
    </location>
</feature>
<dbReference type="Gene3D" id="1.20.1070.10">
    <property type="entry name" value="Rhodopsin 7-helix transmembrane proteins"/>
    <property type="match status" value="1"/>
</dbReference>
<comment type="subcellular location">
    <subcellularLocation>
        <location evidence="1">Membrane</location>
        <topology evidence="1">Multi-pass membrane protein</topology>
    </subcellularLocation>
</comment>
<evidence type="ECO:0000256" key="5">
    <source>
        <dbReference type="SAM" id="Phobius"/>
    </source>
</evidence>
<accession>A0AAD9JN77</accession>
<gene>
    <name evidence="7" type="ORF">NP493_2037g00001</name>
</gene>
<organism evidence="7 8">
    <name type="scientific">Ridgeia piscesae</name>
    <name type="common">Tubeworm</name>
    <dbReference type="NCBI Taxonomy" id="27915"/>
    <lineage>
        <taxon>Eukaryota</taxon>
        <taxon>Metazoa</taxon>
        <taxon>Spiralia</taxon>
        <taxon>Lophotrochozoa</taxon>
        <taxon>Annelida</taxon>
        <taxon>Polychaeta</taxon>
        <taxon>Sedentaria</taxon>
        <taxon>Canalipalpata</taxon>
        <taxon>Sabellida</taxon>
        <taxon>Siboglinidae</taxon>
        <taxon>Ridgeia</taxon>
    </lineage>
</organism>
<keyword evidence="2 5" id="KW-0812">Transmembrane</keyword>
<dbReference type="InterPro" id="IPR000832">
    <property type="entry name" value="GPCR_2_secretin-like"/>
</dbReference>
<dbReference type="EMBL" id="JAODUO010002035">
    <property type="protein sequence ID" value="KAK2155841.1"/>
    <property type="molecule type" value="Genomic_DNA"/>
</dbReference>
<dbReference type="InterPro" id="IPR053231">
    <property type="entry name" value="GPCR_LN-TM7"/>
</dbReference>
<dbReference type="PANTHER" id="PTHR45902">
    <property type="entry name" value="LATROPHILIN RECEPTOR-LIKE PROTEIN A"/>
    <property type="match status" value="1"/>
</dbReference>
<name>A0AAD9JN77_RIDPI</name>